<keyword evidence="2" id="KW-0560">Oxidoreductase</keyword>
<dbReference type="SUPFAM" id="SSF55469">
    <property type="entry name" value="FMN-dependent nitroreductase-like"/>
    <property type="match status" value="2"/>
</dbReference>
<keyword evidence="5" id="KW-1185">Reference proteome</keyword>
<gene>
    <name evidence="4" type="ORF">LY60_01699</name>
</gene>
<evidence type="ECO:0000259" key="3">
    <source>
        <dbReference type="Pfam" id="PF14512"/>
    </source>
</evidence>
<dbReference type="AlphaFoldDB" id="A0A562JBB7"/>
<evidence type="ECO:0000256" key="2">
    <source>
        <dbReference type="ARBA" id="ARBA00023002"/>
    </source>
</evidence>
<dbReference type="Proteomes" id="UP000315343">
    <property type="component" value="Unassembled WGS sequence"/>
</dbReference>
<dbReference type="RefSeq" id="WP_145082313.1">
    <property type="nucleotide sequence ID" value="NZ_VLKH01000004.1"/>
</dbReference>
<organism evidence="4 5">
    <name type="scientific">Sedimentibacter saalensis</name>
    <dbReference type="NCBI Taxonomy" id="130788"/>
    <lineage>
        <taxon>Bacteria</taxon>
        <taxon>Bacillati</taxon>
        <taxon>Bacillota</taxon>
        <taxon>Tissierellia</taxon>
        <taxon>Sedimentibacter</taxon>
    </lineage>
</organism>
<name>A0A562JBB7_9FIRM</name>
<evidence type="ECO:0000256" key="1">
    <source>
        <dbReference type="ARBA" id="ARBA00007118"/>
    </source>
</evidence>
<dbReference type="CDD" id="cd02062">
    <property type="entry name" value="Nitro_FMN_reductase"/>
    <property type="match status" value="1"/>
</dbReference>
<feature type="domain" description="Putative nitroreductase TM1586" evidence="3">
    <location>
        <begin position="8"/>
        <end position="108"/>
    </location>
</feature>
<dbReference type="PANTHER" id="PTHR43673">
    <property type="entry name" value="NAD(P)H NITROREDUCTASE YDGI-RELATED"/>
    <property type="match status" value="1"/>
</dbReference>
<protein>
    <submittedName>
        <fullName evidence="4">Putative nitroreductase</fullName>
    </submittedName>
</protein>
<dbReference type="EMBL" id="VLKH01000004">
    <property type="protein sequence ID" value="TWH80437.1"/>
    <property type="molecule type" value="Genomic_DNA"/>
</dbReference>
<dbReference type="InterPro" id="IPR000415">
    <property type="entry name" value="Nitroreductase-like"/>
</dbReference>
<reference evidence="4 5" key="1">
    <citation type="submission" date="2019-07" db="EMBL/GenBank/DDBJ databases">
        <title>Genomic Encyclopedia of Type Strains, Phase I: the one thousand microbial genomes (KMG-I) project.</title>
        <authorList>
            <person name="Kyrpides N."/>
        </authorList>
    </citation>
    <scope>NUCLEOTIDE SEQUENCE [LARGE SCALE GENOMIC DNA]</scope>
    <source>
        <strain evidence="4 5">DSM 13558</strain>
    </source>
</reference>
<dbReference type="GO" id="GO:0016491">
    <property type="term" value="F:oxidoreductase activity"/>
    <property type="evidence" value="ECO:0007669"/>
    <property type="project" value="UniProtKB-KW"/>
</dbReference>
<proteinExistence type="inferred from homology"/>
<evidence type="ECO:0000313" key="5">
    <source>
        <dbReference type="Proteomes" id="UP000315343"/>
    </source>
</evidence>
<dbReference type="PANTHER" id="PTHR43673:SF10">
    <property type="entry name" value="NADH DEHYDROGENASE_NAD(P)H NITROREDUCTASE XCC3605-RELATED"/>
    <property type="match status" value="1"/>
</dbReference>
<dbReference type="InterPro" id="IPR029478">
    <property type="entry name" value="TM1586_NiRdase"/>
</dbReference>
<sequence>MRNIDWESAINTRRSTRSFQNINVETEKMNMINSFISDMNMPFEHNVKVKKFKAKSDKKLYTVYNAPPDNLAFMSKTDVYSISAAGFVGEVVILYATSIGISTCWYGHYALAELESVMPHLGQYKNLQNPKWGYGKDEVEGERTICITPLGYGKQDGVRLFDRIQENLISYKRKPIENFLDGDIKKDELSPEILYALELARKAPSAANTQHWRFLISSDQKTISIYMPVGYKHIKWEHPDVDIGICASHFWLGLLMKNINCIVSLTVEDGRAVWRFQIE</sequence>
<dbReference type="Gene3D" id="3.40.109.10">
    <property type="entry name" value="NADH Oxidase"/>
    <property type="match status" value="1"/>
</dbReference>
<dbReference type="OrthoDB" id="9814075at2"/>
<comment type="similarity">
    <text evidence="1">Belongs to the nitroreductase family.</text>
</comment>
<feature type="domain" description="Putative nitroreductase TM1586" evidence="3">
    <location>
        <begin position="136"/>
        <end position="253"/>
    </location>
</feature>
<evidence type="ECO:0000313" key="4">
    <source>
        <dbReference type="EMBL" id="TWH80437.1"/>
    </source>
</evidence>
<comment type="caution">
    <text evidence="4">The sequence shown here is derived from an EMBL/GenBank/DDBJ whole genome shotgun (WGS) entry which is preliminary data.</text>
</comment>
<dbReference type="Pfam" id="PF14512">
    <property type="entry name" value="TM1586_NiRdase"/>
    <property type="match status" value="2"/>
</dbReference>
<accession>A0A562JBB7</accession>
<dbReference type="Gene3D" id="3.40.109.30">
    <property type="entry name" value="putative nitroreductase (tm1586), domain 2"/>
    <property type="match status" value="1"/>
</dbReference>